<dbReference type="RefSeq" id="WP_012831835.1">
    <property type="nucleotide sequence ID" value="NC_013440.1"/>
</dbReference>
<feature type="compositionally biased region" description="Basic and acidic residues" evidence="2">
    <location>
        <begin position="172"/>
        <end position="207"/>
    </location>
</feature>
<dbReference type="STRING" id="502025.Hoch_6779"/>
<dbReference type="PANTHER" id="PTHR48027">
    <property type="entry name" value="HETEROGENEOUS NUCLEAR RIBONUCLEOPROTEIN 87F-RELATED"/>
    <property type="match status" value="1"/>
</dbReference>
<evidence type="ECO:0000256" key="1">
    <source>
        <dbReference type="ARBA" id="ARBA00022884"/>
    </source>
</evidence>
<dbReference type="InterPro" id="IPR048289">
    <property type="entry name" value="RRM2_NsCP33-like"/>
</dbReference>
<dbReference type="eggNOG" id="COG0724">
    <property type="taxonomic scope" value="Bacteria"/>
</dbReference>
<dbReference type="InterPro" id="IPR012677">
    <property type="entry name" value="Nucleotide-bd_a/b_plait_sf"/>
</dbReference>
<dbReference type="KEGG" id="hoh:Hoch_6779"/>
<gene>
    <name evidence="4" type="ordered locus">Hoch_6779</name>
</gene>
<dbReference type="AlphaFoldDB" id="D0LUC0"/>
<dbReference type="InterPro" id="IPR035979">
    <property type="entry name" value="RBD_domain_sf"/>
</dbReference>
<feature type="compositionally biased region" description="Basic and acidic residues" evidence="2">
    <location>
        <begin position="151"/>
        <end position="165"/>
    </location>
</feature>
<dbReference type="GO" id="GO:0003723">
    <property type="term" value="F:RNA binding"/>
    <property type="evidence" value="ECO:0007669"/>
    <property type="project" value="UniProtKB-KW"/>
</dbReference>
<evidence type="ECO:0000313" key="4">
    <source>
        <dbReference type="EMBL" id="ACY19243.1"/>
    </source>
</evidence>
<dbReference type="OrthoDB" id="9798855at2"/>
<feature type="region of interest" description="Disordered" evidence="2">
    <location>
        <begin position="56"/>
        <end position="207"/>
    </location>
</feature>
<dbReference type="HOGENOM" id="CLU_1324865_0_0_7"/>
<evidence type="ECO:0000259" key="3">
    <source>
        <dbReference type="PROSITE" id="PS50102"/>
    </source>
</evidence>
<sequence length="207" mass="23502">MGSKLYVGNLSYSTTEEALRSVFEEGGKEVRSVAIILDRETGRSRGFAFVQMASEDAAREAMESLDGRELDGRQMRITEARERERGGEGARGLEGRGGPRGERREGGWERERVGPRDAGRGRESSAPADERRGPPPERFEEERSAPAPRPWGDEFPPRERSERGGRGRGNRRGRESGRADDHHDDDERPRGRGRERSSRDWRRDWDV</sequence>
<dbReference type="EMBL" id="CP001804">
    <property type="protein sequence ID" value="ACY19243.1"/>
    <property type="molecule type" value="Genomic_DNA"/>
</dbReference>
<feature type="compositionally biased region" description="Basic and acidic residues" evidence="2">
    <location>
        <begin position="56"/>
        <end position="144"/>
    </location>
</feature>
<dbReference type="Gene3D" id="3.30.70.330">
    <property type="match status" value="1"/>
</dbReference>
<keyword evidence="5" id="KW-1185">Reference proteome</keyword>
<dbReference type="Pfam" id="PF00076">
    <property type="entry name" value="RRM_1"/>
    <property type="match status" value="1"/>
</dbReference>
<protein>
    <submittedName>
        <fullName evidence="4">RNP-1 like RNA-binding protein</fullName>
    </submittedName>
</protein>
<name>D0LUC0_HALO1</name>
<accession>D0LUC0</accession>
<dbReference type="InterPro" id="IPR052462">
    <property type="entry name" value="SLIRP/GR-RBP-like"/>
</dbReference>
<dbReference type="SMART" id="SM00360">
    <property type="entry name" value="RRM"/>
    <property type="match status" value="1"/>
</dbReference>
<dbReference type="Proteomes" id="UP000001880">
    <property type="component" value="Chromosome"/>
</dbReference>
<dbReference type="CDD" id="cd21608">
    <property type="entry name" value="RRM2_NsCP33_like"/>
    <property type="match status" value="1"/>
</dbReference>
<evidence type="ECO:0000256" key="2">
    <source>
        <dbReference type="SAM" id="MobiDB-lite"/>
    </source>
</evidence>
<evidence type="ECO:0000313" key="5">
    <source>
        <dbReference type="Proteomes" id="UP000001880"/>
    </source>
</evidence>
<proteinExistence type="predicted"/>
<dbReference type="InterPro" id="IPR000504">
    <property type="entry name" value="RRM_dom"/>
</dbReference>
<dbReference type="PROSITE" id="PS50102">
    <property type="entry name" value="RRM"/>
    <property type="match status" value="1"/>
</dbReference>
<feature type="domain" description="RRM" evidence="3">
    <location>
        <begin position="3"/>
        <end position="82"/>
    </location>
</feature>
<dbReference type="SUPFAM" id="SSF54928">
    <property type="entry name" value="RNA-binding domain, RBD"/>
    <property type="match status" value="1"/>
</dbReference>
<keyword evidence="1" id="KW-0694">RNA-binding</keyword>
<organism evidence="4 5">
    <name type="scientific">Haliangium ochraceum (strain DSM 14365 / JCM 11303 / SMP-2)</name>
    <dbReference type="NCBI Taxonomy" id="502025"/>
    <lineage>
        <taxon>Bacteria</taxon>
        <taxon>Pseudomonadati</taxon>
        <taxon>Myxococcota</taxon>
        <taxon>Polyangia</taxon>
        <taxon>Haliangiales</taxon>
        <taxon>Kofleriaceae</taxon>
        <taxon>Haliangium</taxon>
    </lineage>
</organism>
<reference evidence="4 5" key="1">
    <citation type="journal article" date="2010" name="Stand. Genomic Sci.">
        <title>Complete genome sequence of Haliangium ochraceum type strain (SMP-2).</title>
        <authorList>
            <consortium name="US DOE Joint Genome Institute (JGI-PGF)"/>
            <person name="Ivanova N."/>
            <person name="Daum C."/>
            <person name="Lang E."/>
            <person name="Abt B."/>
            <person name="Kopitz M."/>
            <person name="Saunders E."/>
            <person name="Lapidus A."/>
            <person name="Lucas S."/>
            <person name="Glavina Del Rio T."/>
            <person name="Nolan M."/>
            <person name="Tice H."/>
            <person name="Copeland A."/>
            <person name="Cheng J.F."/>
            <person name="Chen F."/>
            <person name="Bruce D."/>
            <person name="Goodwin L."/>
            <person name="Pitluck S."/>
            <person name="Mavromatis K."/>
            <person name="Pati A."/>
            <person name="Mikhailova N."/>
            <person name="Chen A."/>
            <person name="Palaniappan K."/>
            <person name="Land M."/>
            <person name="Hauser L."/>
            <person name="Chang Y.J."/>
            <person name="Jeffries C.D."/>
            <person name="Detter J.C."/>
            <person name="Brettin T."/>
            <person name="Rohde M."/>
            <person name="Goker M."/>
            <person name="Bristow J."/>
            <person name="Markowitz V."/>
            <person name="Eisen J.A."/>
            <person name="Hugenholtz P."/>
            <person name="Kyrpides N.C."/>
            <person name="Klenk H.P."/>
        </authorList>
    </citation>
    <scope>NUCLEOTIDE SEQUENCE [LARGE SCALE GENOMIC DNA]</scope>
    <source>
        <strain evidence="5">DSM 14365 / CIP 107738 / JCM 11303 / AJ 13395 / SMP-2</strain>
    </source>
</reference>